<proteinExistence type="predicted"/>
<keyword evidence="2" id="KW-1185">Reference proteome</keyword>
<dbReference type="VEuPathDB" id="PlasmoDB:C922_05184"/>
<evidence type="ECO:0000313" key="2">
    <source>
        <dbReference type="Proteomes" id="UP000030640"/>
    </source>
</evidence>
<protein>
    <submittedName>
        <fullName evidence="1">Uncharacterized protein</fullName>
    </submittedName>
</protein>
<evidence type="ECO:0000313" key="1">
    <source>
        <dbReference type="EMBL" id="EUD64440.1"/>
    </source>
</evidence>
<dbReference type="Proteomes" id="UP000030640">
    <property type="component" value="Unassembled WGS sequence"/>
</dbReference>
<organism evidence="1 2">
    <name type="scientific">Plasmodium inui San Antonio 1</name>
    <dbReference type="NCBI Taxonomy" id="1237626"/>
    <lineage>
        <taxon>Eukaryota</taxon>
        <taxon>Sar</taxon>
        <taxon>Alveolata</taxon>
        <taxon>Apicomplexa</taxon>
        <taxon>Aconoidasida</taxon>
        <taxon>Haemosporida</taxon>
        <taxon>Plasmodiidae</taxon>
        <taxon>Plasmodium</taxon>
        <taxon>Plasmodium (Plasmodium)</taxon>
    </lineage>
</organism>
<dbReference type="GeneID" id="20040458"/>
<sequence>MPEPYYYNVYSNLLIGSIRPLYYVQELTSGLMEQQLSDRANNITIPSLNRERLHEGGCSGVVLEAIHVTSELLSMERN</sequence>
<gene>
    <name evidence="1" type="ORF">C922_05184</name>
</gene>
<accession>W6ZYS9</accession>
<dbReference type="RefSeq" id="XP_008818978.1">
    <property type="nucleotide sequence ID" value="XM_008820756.1"/>
</dbReference>
<dbReference type="EMBL" id="KI965502">
    <property type="protein sequence ID" value="EUD64440.1"/>
    <property type="molecule type" value="Genomic_DNA"/>
</dbReference>
<dbReference type="AlphaFoldDB" id="W6ZYS9"/>
<reference evidence="1 2" key="1">
    <citation type="submission" date="2013-02" db="EMBL/GenBank/DDBJ databases">
        <title>The Genome Sequence of Plasmodium inui San Antonio 1.</title>
        <authorList>
            <consortium name="The Broad Institute Genome Sequencing Platform"/>
            <consortium name="The Broad Institute Genome Sequencing Center for Infectious Disease"/>
            <person name="Neafsey D."/>
            <person name="Cheeseman I."/>
            <person name="Volkman S."/>
            <person name="Adams J."/>
            <person name="Walker B."/>
            <person name="Young S.K."/>
            <person name="Zeng Q."/>
            <person name="Gargeya S."/>
            <person name="Fitzgerald M."/>
            <person name="Haas B."/>
            <person name="Abouelleil A."/>
            <person name="Alvarado L."/>
            <person name="Arachchi H.M."/>
            <person name="Berlin A.M."/>
            <person name="Chapman S.B."/>
            <person name="Dewar J."/>
            <person name="Goldberg J."/>
            <person name="Griggs A."/>
            <person name="Gujja S."/>
            <person name="Hansen M."/>
            <person name="Howarth C."/>
            <person name="Imamovic A."/>
            <person name="Larimer J."/>
            <person name="McCowan C."/>
            <person name="Murphy C."/>
            <person name="Neiman D."/>
            <person name="Pearson M."/>
            <person name="Priest M."/>
            <person name="Roberts A."/>
            <person name="Saif S."/>
            <person name="Shea T."/>
            <person name="Sisk P."/>
            <person name="Sykes S."/>
            <person name="Wortman J."/>
            <person name="Nusbaum C."/>
            <person name="Birren B."/>
        </authorList>
    </citation>
    <scope>NUCLEOTIDE SEQUENCE [LARGE SCALE GENOMIC DNA]</scope>
    <source>
        <strain evidence="1 2">San Antonio 1</strain>
    </source>
</reference>
<name>W6ZYS9_9APIC</name>